<accession>A0ACC1L8T2</accession>
<comment type="caution">
    <text evidence="1">The sequence shown here is derived from an EMBL/GenBank/DDBJ whole genome shotgun (WGS) entry which is preliminary data.</text>
</comment>
<keyword evidence="2" id="KW-1185">Reference proteome</keyword>
<feature type="non-terminal residue" evidence="1">
    <location>
        <position position="187"/>
    </location>
</feature>
<sequence>MPMIIIGDLNSRLGALSGDHSGNLRGNVLEAHIRATDLEVINTRLPEPQMTFINHNGSSVVDLILAEPAAGVTILDFWVVKTNCTEEERDRTCLRSDHNAIECWISLPRTEGIVAKPRLRTPLLGTDDTARDEYHRLLGEGFKEWAEEAKRLLASNPNATTFEEATAALESLNDDFCSIVRDALEQS</sequence>
<reference evidence="1" key="1">
    <citation type="submission" date="2022-07" db="EMBL/GenBank/DDBJ databases">
        <title>Phylogenomic reconstructions and comparative analyses of Kickxellomycotina fungi.</title>
        <authorList>
            <person name="Reynolds N.K."/>
            <person name="Stajich J.E."/>
            <person name="Barry K."/>
            <person name="Grigoriev I.V."/>
            <person name="Crous P."/>
            <person name="Smith M.E."/>
        </authorList>
    </citation>
    <scope>NUCLEOTIDE SEQUENCE</scope>
    <source>
        <strain evidence="1">CBS 102833</strain>
    </source>
</reference>
<protein>
    <submittedName>
        <fullName evidence="1">Uncharacterized protein</fullName>
    </submittedName>
</protein>
<evidence type="ECO:0000313" key="2">
    <source>
        <dbReference type="Proteomes" id="UP001140096"/>
    </source>
</evidence>
<name>A0ACC1L8T2_9FUNG</name>
<dbReference type="Proteomes" id="UP001140096">
    <property type="component" value="Unassembled WGS sequence"/>
</dbReference>
<organism evidence="1 2">
    <name type="scientific">Coemansia furcata</name>
    <dbReference type="NCBI Taxonomy" id="417177"/>
    <lineage>
        <taxon>Eukaryota</taxon>
        <taxon>Fungi</taxon>
        <taxon>Fungi incertae sedis</taxon>
        <taxon>Zoopagomycota</taxon>
        <taxon>Kickxellomycotina</taxon>
        <taxon>Kickxellomycetes</taxon>
        <taxon>Kickxellales</taxon>
        <taxon>Kickxellaceae</taxon>
        <taxon>Coemansia</taxon>
    </lineage>
</organism>
<evidence type="ECO:0000313" key="1">
    <source>
        <dbReference type="EMBL" id="KAJ2803010.1"/>
    </source>
</evidence>
<gene>
    <name evidence="1" type="ORF">H4S07_004559</name>
</gene>
<dbReference type="EMBL" id="JANBUP010001881">
    <property type="protein sequence ID" value="KAJ2803010.1"/>
    <property type="molecule type" value="Genomic_DNA"/>
</dbReference>
<proteinExistence type="predicted"/>